<gene>
    <name evidence="1" type="ORF">THAR02_09661</name>
</gene>
<evidence type="ECO:0000313" key="1">
    <source>
        <dbReference type="EMBL" id="KKO98231.1"/>
    </source>
</evidence>
<dbReference type="Proteomes" id="UP000034112">
    <property type="component" value="Unassembled WGS sequence"/>
</dbReference>
<name>A0A0F9ZCN7_TRIHA</name>
<dbReference type="EMBL" id="JOKZ01000444">
    <property type="protein sequence ID" value="KKO98231.1"/>
    <property type="molecule type" value="Genomic_DNA"/>
</dbReference>
<dbReference type="AlphaFoldDB" id="A0A0F9ZCN7"/>
<accession>A0A0F9ZCN7</accession>
<protein>
    <submittedName>
        <fullName evidence="1">Uncharacterized protein</fullName>
    </submittedName>
</protein>
<reference evidence="2" key="1">
    <citation type="journal article" date="2015" name="Genome Announc.">
        <title>Draft whole-genome sequence of the biocontrol agent Trichoderma harzianum T6776.</title>
        <authorList>
            <person name="Baroncelli R."/>
            <person name="Piaggeschi G."/>
            <person name="Fiorini L."/>
            <person name="Bertolini E."/>
            <person name="Zapparata A."/>
            <person name="Pe M.E."/>
            <person name="Sarrocco S."/>
            <person name="Vannacci G."/>
        </authorList>
    </citation>
    <scope>NUCLEOTIDE SEQUENCE [LARGE SCALE GENOMIC DNA]</scope>
    <source>
        <strain evidence="2">T6776</strain>
    </source>
</reference>
<proteinExistence type="predicted"/>
<evidence type="ECO:0000313" key="2">
    <source>
        <dbReference type="Proteomes" id="UP000034112"/>
    </source>
</evidence>
<organism evidence="1 2">
    <name type="scientific">Trichoderma harzianum</name>
    <name type="common">Hypocrea lixii</name>
    <dbReference type="NCBI Taxonomy" id="5544"/>
    <lineage>
        <taxon>Eukaryota</taxon>
        <taxon>Fungi</taxon>
        <taxon>Dikarya</taxon>
        <taxon>Ascomycota</taxon>
        <taxon>Pezizomycotina</taxon>
        <taxon>Sordariomycetes</taxon>
        <taxon>Hypocreomycetidae</taxon>
        <taxon>Hypocreales</taxon>
        <taxon>Hypocreaceae</taxon>
        <taxon>Trichoderma</taxon>
    </lineage>
</organism>
<comment type="caution">
    <text evidence="1">The sequence shown here is derived from an EMBL/GenBank/DDBJ whole genome shotgun (WGS) entry which is preliminary data.</text>
</comment>
<sequence>MVSRPRTNPKITSHPSEPLSSQQLIEFLHQAARRHHPEALKRLFALVLAVSLDILLAPHNHTSPAQFHGIHSFPLTLPVIIRCDRRRVICNTRGTPSTIAYKLRKEIHDSVHLLL</sequence>